<dbReference type="PANTHER" id="PTHR30069">
    <property type="entry name" value="TONB-DEPENDENT OUTER MEMBRANE RECEPTOR"/>
    <property type="match status" value="1"/>
</dbReference>
<keyword evidence="4 11" id="KW-1134">Transmembrane beta strand</keyword>
<evidence type="ECO:0000256" key="2">
    <source>
        <dbReference type="ARBA" id="ARBA00008143"/>
    </source>
</evidence>
<organism evidence="16 17">
    <name type="scientific">Candidatus Competibacter phosphatis</name>
    <dbReference type="NCBI Taxonomy" id="221280"/>
    <lineage>
        <taxon>Bacteria</taxon>
        <taxon>Pseudomonadati</taxon>
        <taxon>Pseudomonadota</taxon>
        <taxon>Gammaproteobacteria</taxon>
        <taxon>Candidatus Competibacteraceae</taxon>
        <taxon>Candidatus Competibacter</taxon>
    </lineage>
</organism>
<protein>
    <submittedName>
        <fullName evidence="16">TonB-dependent receptor</fullName>
    </submittedName>
</protein>
<feature type="signal peptide" evidence="13">
    <location>
        <begin position="1"/>
        <end position="28"/>
    </location>
</feature>
<evidence type="ECO:0000256" key="3">
    <source>
        <dbReference type="ARBA" id="ARBA00022448"/>
    </source>
</evidence>
<evidence type="ECO:0000256" key="8">
    <source>
        <dbReference type="ARBA" id="ARBA00023136"/>
    </source>
</evidence>
<keyword evidence="8 11" id="KW-0472">Membrane</keyword>
<dbReference type="InterPro" id="IPR000531">
    <property type="entry name" value="Beta-barrel_TonB"/>
</dbReference>
<keyword evidence="3 11" id="KW-0813">Transport</keyword>
<evidence type="ECO:0000256" key="5">
    <source>
        <dbReference type="ARBA" id="ARBA00022692"/>
    </source>
</evidence>
<keyword evidence="5 11" id="KW-0812">Transmembrane</keyword>
<evidence type="ECO:0000313" key="17">
    <source>
        <dbReference type="Proteomes" id="UP000760480"/>
    </source>
</evidence>
<feature type="domain" description="TonB-dependent receptor-like beta-barrel" evidence="14">
    <location>
        <begin position="196"/>
        <end position="647"/>
    </location>
</feature>
<reference evidence="16 17" key="1">
    <citation type="submission" date="2019-03" db="EMBL/GenBank/DDBJ databases">
        <title>Metabolic reconstructions from genomes of highly enriched 'Candidatus Accumulibacter' and 'Candidatus Competibacter' bioreactor populations.</title>
        <authorList>
            <person name="Annavajhala M.K."/>
            <person name="Welles L."/>
            <person name="Abbas B."/>
            <person name="Sorokin D."/>
            <person name="Park H."/>
            <person name="Van Loosdrecht M."/>
            <person name="Chandran K."/>
        </authorList>
    </citation>
    <scope>NUCLEOTIDE SEQUENCE [LARGE SCALE GENOMIC DNA]</scope>
    <source>
        <strain evidence="16 17">SBR_G</strain>
    </source>
</reference>
<evidence type="ECO:0000313" key="16">
    <source>
        <dbReference type="EMBL" id="NMQ20496.1"/>
    </source>
</evidence>
<dbReference type="Gene3D" id="2.170.130.10">
    <property type="entry name" value="TonB-dependent receptor, plug domain"/>
    <property type="match status" value="1"/>
</dbReference>
<gene>
    <name evidence="16" type="ORF">E4P82_15620</name>
</gene>
<dbReference type="InterPro" id="IPR012910">
    <property type="entry name" value="Plug_dom"/>
</dbReference>
<evidence type="ECO:0000256" key="1">
    <source>
        <dbReference type="ARBA" id="ARBA00004571"/>
    </source>
</evidence>
<dbReference type="InterPro" id="IPR037066">
    <property type="entry name" value="Plug_dom_sf"/>
</dbReference>
<dbReference type="Gene3D" id="2.40.170.20">
    <property type="entry name" value="TonB-dependent receptor, beta-barrel domain"/>
    <property type="match status" value="1"/>
</dbReference>
<feature type="chain" id="PRO_5046639590" evidence="13">
    <location>
        <begin position="29"/>
        <end position="678"/>
    </location>
</feature>
<comment type="similarity">
    <text evidence="2">Belongs to the TonB-dependent receptor family. Hemoglobin/haptoglobin binding protein subfamily.</text>
</comment>
<keyword evidence="9 16" id="KW-0675">Receptor</keyword>
<dbReference type="Pfam" id="PF00593">
    <property type="entry name" value="TonB_dep_Rec_b-barrel"/>
    <property type="match status" value="1"/>
</dbReference>
<keyword evidence="7 12" id="KW-0798">TonB box</keyword>
<dbReference type="SUPFAM" id="SSF56935">
    <property type="entry name" value="Porins"/>
    <property type="match status" value="1"/>
</dbReference>
<dbReference type="InterPro" id="IPR039426">
    <property type="entry name" value="TonB-dep_rcpt-like"/>
</dbReference>
<evidence type="ECO:0000256" key="7">
    <source>
        <dbReference type="ARBA" id="ARBA00023077"/>
    </source>
</evidence>
<evidence type="ECO:0000259" key="15">
    <source>
        <dbReference type="Pfam" id="PF07715"/>
    </source>
</evidence>
<comment type="caution">
    <text evidence="16">The sequence shown here is derived from an EMBL/GenBank/DDBJ whole genome shotgun (WGS) entry which is preliminary data.</text>
</comment>
<feature type="domain" description="TonB-dependent receptor plug" evidence="15">
    <location>
        <begin position="56"/>
        <end position="165"/>
    </location>
</feature>
<sequence length="678" mass="76102">MKSYEMDGIAPSLMVLVCLGMAAGPASAATPDLTQFSIEDLMRVKVVSATKVEQALQDTAAAVFVISAEDIRRSGVTNVMEALRLAPGVEVARIDSSRWAITIRGFNGRFANKLLVLVDGRSVYNSQFSGVYWEIQDLFLPDVERIEVIRGPGGSLWGANAVNGVINIITKNSQDTQGGLVTLTAGNEERRIAGVRYGDKLNDNAQYRVYGQFTERDGSLTPDNRDAGDDWNIGKGGFRLDWAPSAQDKVAVQGDYYQGNFEQNLVAPTFVQPYSERQLAKINAEATGGSLQARWEHQYSATSQMGLQVYYQYADREELLYIADTDTLDLDFQANFALDDRQEIVWGAGYRRNRDRFTDTILATVDPNSATTELFSAFVQDQVDLIPEQLRLTAGIKIEHNDYTGWEWQPSIRMLWTVHPNHRLWAAISRAVRTPSRGEQDVQTNLYVLPPSPSTGNLPTLITLFGNDQLEAERLFAYEVGYRGRVAEKISVDATAFYNEYDQVVSSVPGTPFVETEVVPPHLVVPLKLQNSASGHNAGFELAADWRPVQDWRLQLAYSYLHQDIKGYDDLSLFNSGNLHQVSLLSSWNFQNDLSLDAWGRYVNFDGMMRTLSPLGNVKIDPYFSLTLRLGWRPHKDFELSLVGANLLDKDHLEFVQEAYTFPVEIQRSLYGQMKWSF</sequence>
<evidence type="ECO:0000256" key="11">
    <source>
        <dbReference type="PROSITE-ProRule" id="PRU01360"/>
    </source>
</evidence>
<keyword evidence="17" id="KW-1185">Reference proteome</keyword>
<evidence type="ECO:0000256" key="4">
    <source>
        <dbReference type="ARBA" id="ARBA00022452"/>
    </source>
</evidence>
<accession>A0ABX1TRE1</accession>
<dbReference type="PANTHER" id="PTHR30069:SF29">
    <property type="entry name" value="HEMOGLOBIN AND HEMOGLOBIN-HAPTOGLOBIN-BINDING PROTEIN 1-RELATED"/>
    <property type="match status" value="1"/>
</dbReference>
<evidence type="ECO:0000256" key="13">
    <source>
        <dbReference type="SAM" id="SignalP"/>
    </source>
</evidence>
<name>A0ABX1TRE1_9GAMM</name>
<dbReference type="EMBL" id="SPMZ01000051">
    <property type="protein sequence ID" value="NMQ20496.1"/>
    <property type="molecule type" value="Genomic_DNA"/>
</dbReference>
<proteinExistence type="inferred from homology"/>
<evidence type="ECO:0000256" key="12">
    <source>
        <dbReference type="RuleBase" id="RU003357"/>
    </source>
</evidence>
<keyword evidence="10 11" id="KW-0998">Cell outer membrane</keyword>
<dbReference type="PROSITE" id="PS52016">
    <property type="entry name" value="TONB_DEPENDENT_REC_3"/>
    <property type="match status" value="1"/>
</dbReference>
<dbReference type="CDD" id="cd01347">
    <property type="entry name" value="ligand_gated_channel"/>
    <property type="match status" value="1"/>
</dbReference>
<evidence type="ECO:0000256" key="9">
    <source>
        <dbReference type="ARBA" id="ARBA00023170"/>
    </source>
</evidence>
<evidence type="ECO:0000256" key="6">
    <source>
        <dbReference type="ARBA" id="ARBA00022729"/>
    </source>
</evidence>
<dbReference type="Proteomes" id="UP000760480">
    <property type="component" value="Unassembled WGS sequence"/>
</dbReference>
<evidence type="ECO:0000256" key="10">
    <source>
        <dbReference type="ARBA" id="ARBA00023237"/>
    </source>
</evidence>
<dbReference type="RefSeq" id="WP_169249766.1">
    <property type="nucleotide sequence ID" value="NZ_SPMZ01000051.1"/>
</dbReference>
<dbReference type="Pfam" id="PF07715">
    <property type="entry name" value="Plug"/>
    <property type="match status" value="1"/>
</dbReference>
<comment type="subcellular location">
    <subcellularLocation>
        <location evidence="1 11">Cell outer membrane</location>
        <topology evidence="1 11">Multi-pass membrane protein</topology>
    </subcellularLocation>
</comment>
<evidence type="ECO:0000259" key="14">
    <source>
        <dbReference type="Pfam" id="PF00593"/>
    </source>
</evidence>
<dbReference type="InterPro" id="IPR036942">
    <property type="entry name" value="Beta-barrel_TonB_sf"/>
</dbReference>
<keyword evidence="6 13" id="KW-0732">Signal</keyword>